<evidence type="ECO:0000313" key="5">
    <source>
        <dbReference type="Proteomes" id="UP000198211"/>
    </source>
</evidence>
<dbReference type="InterPro" id="IPR012337">
    <property type="entry name" value="RNaseH-like_sf"/>
</dbReference>
<dbReference type="GO" id="GO:0003676">
    <property type="term" value="F:nucleic acid binding"/>
    <property type="evidence" value="ECO:0007669"/>
    <property type="project" value="InterPro"/>
</dbReference>
<proteinExistence type="predicted"/>
<keyword evidence="5" id="KW-1185">Reference proteome</keyword>
<dbReference type="InterPro" id="IPR050951">
    <property type="entry name" value="Retrovirus_Pol_polyprotein"/>
</dbReference>
<dbReference type="InterPro" id="IPR000953">
    <property type="entry name" value="Chromo/chromo_shadow_dom"/>
</dbReference>
<accession>A0A225VWW9</accession>
<comment type="caution">
    <text evidence="4">The sequence shown here is derived from an EMBL/GenBank/DDBJ whole genome shotgun (WGS) entry which is preliminary data.</text>
</comment>
<dbReference type="Proteomes" id="UP000198211">
    <property type="component" value="Unassembled WGS sequence"/>
</dbReference>
<dbReference type="PANTHER" id="PTHR37984:SF5">
    <property type="entry name" value="PROTEIN NYNRIN-LIKE"/>
    <property type="match status" value="1"/>
</dbReference>
<dbReference type="SUPFAM" id="SSF54160">
    <property type="entry name" value="Chromo domain-like"/>
    <property type="match status" value="1"/>
</dbReference>
<protein>
    <recommendedName>
        <fullName evidence="6">Integrase catalytic domain-containing protein</fullName>
    </recommendedName>
</protein>
<reference evidence="5" key="1">
    <citation type="submission" date="2017-03" db="EMBL/GenBank/DDBJ databases">
        <title>Phytopthora megakarya and P. palmivora, two closely related causual agents of cacao black pod achieved similar genome size and gene model numbers by different mechanisms.</title>
        <authorList>
            <person name="Ali S."/>
            <person name="Shao J."/>
            <person name="Larry D.J."/>
            <person name="Kronmiller B."/>
            <person name="Shen D."/>
            <person name="Strem M.D."/>
            <person name="Melnick R.L."/>
            <person name="Guiltinan M.J."/>
            <person name="Tyler B.M."/>
            <person name="Meinhardt L.W."/>
            <person name="Bailey B.A."/>
        </authorList>
    </citation>
    <scope>NUCLEOTIDE SEQUENCE [LARGE SCALE GENOMIC DNA]</scope>
    <source>
        <strain evidence="5">zdho120</strain>
    </source>
</reference>
<dbReference type="GO" id="GO:0015074">
    <property type="term" value="P:DNA integration"/>
    <property type="evidence" value="ECO:0007669"/>
    <property type="project" value="InterPro"/>
</dbReference>
<evidence type="ECO:0000259" key="2">
    <source>
        <dbReference type="PROSITE" id="PS50013"/>
    </source>
</evidence>
<dbReference type="SUPFAM" id="SSF53098">
    <property type="entry name" value="Ribonuclease H-like"/>
    <property type="match status" value="1"/>
</dbReference>
<evidence type="ECO:0008006" key="6">
    <source>
        <dbReference type="Google" id="ProtNLM"/>
    </source>
</evidence>
<dbReference type="InterPro" id="IPR016197">
    <property type="entry name" value="Chromo-like_dom_sf"/>
</dbReference>
<dbReference type="EMBL" id="NBNE01002623">
    <property type="protein sequence ID" value="OWZ09913.1"/>
    <property type="molecule type" value="Genomic_DNA"/>
</dbReference>
<dbReference type="PANTHER" id="PTHR37984">
    <property type="entry name" value="PROTEIN CBG26694"/>
    <property type="match status" value="1"/>
</dbReference>
<dbReference type="InterPro" id="IPR001584">
    <property type="entry name" value="Integrase_cat-core"/>
</dbReference>
<gene>
    <name evidence="4" type="ORF">PHMEG_00017317</name>
</gene>
<dbReference type="Gene3D" id="3.30.420.10">
    <property type="entry name" value="Ribonuclease H-like superfamily/Ribonuclease H"/>
    <property type="match status" value="1"/>
</dbReference>
<sequence>MKRWQVDANPGHVELRPLRSDYEWPSLADIQAAQTAPKCSRPTDLEEKSDGLWHDNKDRLWIPTDAEVLLFRLMVIAHCGVQVMVNHLQEHFQIEKLATIAREFCSHCLLCCHVKGSNIIPRSCGEIYRSKERNEALHMDYLLIGDYKDASGYILVLKDDFSHFCELIQCSGANATTAATAILEWSSRYEMPKLLISDTAAHFKNQLLEELCHKTQMAQRFTLAYWPWINDCIERLNRDILQVLRVMLLEYKVEQAHWADLLPLIQANLNQIPVASLRNHAPAEVFIGVKAAILLQKVVIGSEANAKNVLVVDTILPEYAMRYKVYERQLIRGAQKVNFSVGDYVLWSRVDAKKNINKLGVKWVGPYRVIGDNVNSFEIEHLLTGKARCAHALRLKLCADEQFDVNEEILEHIANQDVYLTVEQGLVHWEGLEHVEDSWEPMATMVEDVPVKFQEYVNSTNDGLLSEYVLNLQIRRKNDNHDSSTSNQSQQPRPRTLSNTTLLSHNKSVVIDAVVV</sequence>
<feature type="region of interest" description="Disordered" evidence="1">
    <location>
        <begin position="477"/>
        <end position="501"/>
    </location>
</feature>
<feature type="domain" description="Integrase catalytic" evidence="3">
    <location>
        <begin position="128"/>
        <end position="290"/>
    </location>
</feature>
<feature type="domain" description="Chromo" evidence="2">
    <location>
        <begin position="404"/>
        <end position="456"/>
    </location>
</feature>
<dbReference type="PROSITE" id="PS50013">
    <property type="entry name" value="CHROMO_2"/>
    <property type="match status" value="1"/>
</dbReference>
<evidence type="ECO:0000313" key="4">
    <source>
        <dbReference type="EMBL" id="OWZ09913.1"/>
    </source>
</evidence>
<feature type="compositionally biased region" description="Polar residues" evidence="1">
    <location>
        <begin position="483"/>
        <end position="501"/>
    </location>
</feature>
<dbReference type="InterPro" id="IPR036397">
    <property type="entry name" value="RNaseH_sf"/>
</dbReference>
<organism evidence="4 5">
    <name type="scientific">Phytophthora megakarya</name>
    <dbReference type="NCBI Taxonomy" id="4795"/>
    <lineage>
        <taxon>Eukaryota</taxon>
        <taxon>Sar</taxon>
        <taxon>Stramenopiles</taxon>
        <taxon>Oomycota</taxon>
        <taxon>Peronosporomycetes</taxon>
        <taxon>Peronosporales</taxon>
        <taxon>Peronosporaceae</taxon>
        <taxon>Phytophthora</taxon>
    </lineage>
</organism>
<evidence type="ECO:0000256" key="1">
    <source>
        <dbReference type="SAM" id="MobiDB-lite"/>
    </source>
</evidence>
<dbReference type="OrthoDB" id="167344at2759"/>
<dbReference type="AlphaFoldDB" id="A0A225VWW9"/>
<name>A0A225VWW9_9STRA</name>
<dbReference type="PROSITE" id="PS50994">
    <property type="entry name" value="INTEGRASE"/>
    <property type="match status" value="1"/>
</dbReference>
<evidence type="ECO:0000259" key="3">
    <source>
        <dbReference type="PROSITE" id="PS50994"/>
    </source>
</evidence>